<reference evidence="2" key="1">
    <citation type="submission" date="2020-10" db="EMBL/GenBank/DDBJ databases">
        <authorList>
            <person name="Gilroy R."/>
        </authorList>
    </citation>
    <scope>NUCLEOTIDE SEQUENCE</scope>
    <source>
        <strain evidence="2">CHK176-22527</strain>
    </source>
</reference>
<evidence type="ECO:0000313" key="2">
    <source>
        <dbReference type="EMBL" id="HIT99160.1"/>
    </source>
</evidence>
<dbReference type="InterPro" id="IPR010690">
    <property type="entry name" value="YqfD"/>
</dbReference>
<proteinExistence type="predicted"/>
<evidence type="ECO:0000313" key="3">
    <source>
        <dbReference type="Proteomes" id="UP000824159"/>
    </source>
</evidence>
<accession>A0A9D1HBH0</accession>
<organism evidence="2 3">
    <name type="scientific">Candidatus Allocopromorpha excrementavium</name>
    <dbReference type="NCBI Taxonomy" id="2840741"/>
    <lineage>
        <taxon>Bacteria</taxon>
        <taxon>Bacillati</taxon>
        <taxon>Bacillota</taxon>
        <taxon>Clostridia</taxon>
        <taxon>Eubacteriales</taxon>
        <taxon>Eubacteriaceae</taxon>
        <taxon>Eubacteriaceae incertae sedis</taxon>
        <taxon>Candidatus Allocopromorpha</taxon>
    </lineage>
</organism>
<reference evidence="2" key="2">
    <citation type="journal article" date="2021" name="PeerJ">
        <title>Extensive microbial diversity within the chicken gut microbiome revealed by metagenomics and culture.</title>
        <authorList>
            <person name="Gilroy R."/>
            <person name="Ravi A."/>
            <person name="Getino M."/>
            <person name="Pursley I."/>
            <person name="Horton D.L."/>
            <person name="Alikhan N.F."/>
            <person name="Baker D."/>
            <person name="Gharbi K."/>
            <person name="Hall N."/>
            <person name="Watson M."/>
            <person name="Adriaenssens E.M."/>
            <person name="Foster-Nyarko E."/>
            <person name="Jarju S."/>
            <person name="Secka A."/>
            <person name="Antonio M."/>
            <person name="Oren A."/>
            <person name="Chaudhuri R.R."/>
            <person name="La Ragione R."/>
            <person name="Hildebrand F."/>
            <person name="Pallen M.J."/>
        </authorList>
    </citation>
    <scope>NUCLEOTIDE SEQUENCE</scope>
    <source>
        <strain evidence="2">CHK176-22527</strain>
    </source>
</reference>
<dbReference type="Pfam" id="PF06898">
    <property type="entry name" value="YqfD"/>
    <property type="match status" value="1"/>
</dbReference>
<dbReference type="Proteomes" id="UP000824159">
    <property type="component" value="Unassembled WGS sequence"/>
</dbReference>
<dbReference type="AlphaFoldDB" id="A0A9D1HBH0"/>
<evidence type="ECO:0000256" key="1">
    <source>
        <dbReference type="SAM" id="Phobius"/>
    </source>
</evidence>
<comment type="caution">
    <text evidence="2">The sequence shown here is derived from an EMBL/GenBank/DDBJ whole genome shotgun (WGS) entry which is preliminary data.</text>
</comment>
<protein>
    <submittedName>
        <fullName evidence="2">Sporulation protein YqfD</fullName>
    </submittedName>
</protein>
<gene>
    <name evidence="2" type="ORF">IAD12_02770</name>
</gene>
<dbReference type="EMBL" id="DVLX01000028">
    <property type="protein sequence ID" value="HIT99160.1"/>
    <property type="molecule type" value="Genomic_DNA"/>
</dbReference>
<keyword evidence="1" id="KW-0472">Membrane</keyword>
<name>A0A9D1HBH0_9FIRM</name>
<keyword evidence="1" id="KW-0812">Transmembrane</keyword>
<sequence length="403" mass="46094">MKFGFLKHYRKIKIEGINLLVVINKCIKHRITLRNLKCRNEVEYTAELKREDCDRLKDITGSKYRITVIKEGGILPLFKKIKYNVITIAGAFLLGALIFYQSLFIAEIRVDGCQSISEADIRETLRSAGIYEGARKAENYEEAEVMLHKEYENITWASIYDEGRLINVKISETDSAEKDERQERTEEKEAPCNIVAAKAGIIENITPLTGNAQVEKGDYVNEGDILISGKFEYKTSNYSRKEEEGVMYSHAEGKVMARVPEHFTYYFEKKKRAREYTGNYFFGIKFKVGDLCLDTVSGRGGYEVSETESKEIFNISKVFPASLEIVKIREVKLKEETVSRDDIQKVVDASLRQYQKDNMDEGESILESSIEYGETAGLIKASVFAETLIDIGEERDLKKEKNK</sequence>
<keyword evidence="1" id="KW-1133">Transmembrane helix</keyword>
<feature type="transmembrane region" description="Helical" evidence="1">
    <location>
        <begin position="85"/>
        <end position="106"/>
    </location>
</feature>